<dbReference type="CTD" id="9945905"/>
<proteinExistence type="predicted"/>
<dbReference type="RefSeq" id="XP_003144055.1">
    <property type="nucleotide sequence ID" value="XM_003144007.1"/>
</dbReference>
<name>A0A1S0TUE1_LOALO</name>
<accession>A0A1S0TUE1</accession>
<dbReference type="KEGG" id="loa:LOAG_08476"/>
<dbReference type="AlphaFoldDB" id="A0A1S0TUE1"/>
<dbReference type="EMBL" id="JH712208">
    <property type="protein sequence ID" value="EFO20013.1"/>
    <property type="molecule type" value="Genomic_DNA"/>
</dbReference>
<dbReference type="InParanoid" id="A0A1S0TUE1"/>
<evidence type="ECO:0000313" key="1">
    <source>
        <dbReference type="EMBL" id="EFO20013.1"/>
    </source>
</evidence>
<sequence>MYGIAGIRTTTDSVRKFFKNNPNTKDALDFINVRGICGGEDGNLTCSKSILSAPLLHSYVITNTVSSDKAGPSRGEECYLWMYVRTDTLCDRKSGAIRFEKTMCGEMDKCNHDELHFMI</sequence>
<reference evidence="1" key="1">
    <citation type="submission" date="2012-04" db="EMBL/GenBank/DDBJ databases">
        <title>The Genome Sequence of Loa loa.</title>
        <authorList>
            <consortium name="The Broad Institute Genome Sequencing Platform"/>
            <consortium name="Broad Institute Genome Sequencing Center for Infectious Disease"/>
            <person name="Nutman T.B."/>
            <person name="Fink D.L."/>
            <person name="Russ C."/>
            <person name="Young S."/>
            <person name="Zeng Q."/>
            <person name="Gargeya S."/>
            <person name="Alvarado L."/>
            <person name="Berlin A."/>
            <person name="Chapman S.B."/>
            <person name="Chen Z."/>
            <person name="Freedman E."/>
            <person name="Gellesch M."/>
            <person name="Goldberg J."/>
            <person name="Griggs A."/>
            <person name="Gujja S."/>
            <person name="Heilman E.R."/>
            <person name="Heiman D."/>
            <person name="Howarth C."/>
            <person name="Mehta T."/>
            <person name="Neiman D."/>
            <person name="Pearson M."/>
            <person name="Roberts A."/>
            <person name="Saif S."/>
            <person name="Shea T."/>
            <person name="Shenoy N."/>
            <person name="Sisk P."/>
            <person name="Stolte C."/>
            <person name="Sykes S."/>
            <person name="White J."/>
            <person name="Yandava C."/>
            <person name="Haas B."/>
            <person name="Henn M.R."/>
            <person name="Nusbaum C."/>
            <person name="Birren B."/>
        </authorList>
    </citation>
    <scope>NUCLEOTIDE SEQUENCE [LARGE SCALE GENOMIC DNA]</scope>
</reference>
<protein>
    <submittedName>
        <fullName evidence="1">Uncharacterized protein</fullName>
    </submittedName>
</protein>
<dbReference type="GeneID" id="9945905"/>
<organism evidence="1">
    <name type="scientific">Loa loa</name>
    <name type="common">Eye worm</name>
    <name type="synonym">Filaria loa</name>
    <dbReference type="NCBI Taxonomy" id="7209"/>
    <lineage>
        <taxon>Eukaryota</taxon>
        <taxon>Metazoa</taxon>
        <taxon>Ecdysozoa</taxon>
        <taxon>Nematoda</taxon>
        <taxon>Chromadorea</taxon>
        <taxon>Rhabditida</taxon>
        <taxon>Spirurina</taxon>
        <taxon>Spiruromorpha</taxon>
        <taxon>Filarioidea</taxon>
        <taxon>Onchocercidae</taxon>
        <taxon>Loa</taxon>
    </lineage>
</organism>
<gene>
    <name evidence="1" type="ORF">LOAG_08476</name>
</gene>